<evidence type="ECO:0000313" key="2">
    <source>
        <dbReference type="Proteomes" id="UP000789901"/>
    </source>
</evidence>
<dbReference type="Proteomes" id="UP000789901">
    <property type="component" value="Unassembled WGS sequence"/>
</dbReference>
<name>A0ABN7XLX5_GIGMA</name>
<protein>
    <submittedName>
        <fullName evidence="1">42453_t:CDS:1</fullName>
    </submittedName>
</protein>
<proteinExistence type="predicted"/>
<dbReference type="EMBL" id="CAJVQB010158718">
    <property type="protein sequence ID" value="CAG8856323.1"/>
    <property type="molecule type" value="Genomic_DNA"/>
</dbReference>
<organism evidence="1 2">
    <name type="scientific">Gigaspora margarita</name>
    <dbReference type="NCBI Taxonomy" id="4874"/>
    <lineage>
        <taxon>Eukaryota</taxon>
        <taxon>Fungi</taxon>
        <taxon>Fungi incertae sedis</taxon>
        <taxon>Mucoromycota</taxon>
        <taxon>Glomeromycotina</taxon>
        <taxon>Glomeromycetes</taxon>
        <taxon>Diversisporales</taxon>
        <taxon>Gigasporaceae</taxon>
        <taxon>Gigaspora</taxon>
    </lineage>
</organism>
<evidence type="ECO:0000313" key="1">
    <source>
        <dbReference type="EMBL" id="CAG8856323.1"/>
    </source>
</evidence>
<keyword evidence="2" id="KW-1185">Reference proteome</keyword>
<gene>
    <name evidence="1" type="ORF">GMARGA_LOCUS45144</name>
</gene>
<accession>A0ABN7XLX5</accession>
<feature type="non-terminal residue" evidence="1">
    <location>
        <position position="1"/>
    </location>
</feature>
<sequence length="77" mass="8801">NPQFQENLFGQSAFTSEWDEKFDIIIKQLINRHNKDFGIEEINSEILTIVRSGCQVNPPNVIILEPGPEPNSNESIF</sequence>
<comment type="caution">
    <text evidence="1">The sequence shown here is derived from an EMBL/GenBank/DDBJ whole genome shotgun (WGS) entry which is preliminary data.</text>
</comment>
<feature type="non-terminal residue" evidence="1">
    <location>
        <position position="77"/>
    </location>
</feature>
<reference evidence="1 2" key="1">
    <citation type="submission" date="2021-06" db="EMBL/GenBank/DDBJ databases">
        <authorList>
            <person name="Kallberg Y."/>
            <person name="Tangrot J."/>
            <person name="Rosling A."/>
        </authorList>
    </citation>
    <scope>NUCLEOTIDE SEQUENCE [LARGE SCALE GENOMIC DNA]</scope>
    <source>
        <strain evidence="1 2">120-4 pot B 10/14</strain>
    </source>
</reference>